<evidence type="ECO:0000256" key="1">
    <source>
        <dbReference type="SAM" id="MobiDB-lite"/>
    </source>
</evidence>
<feature type="region of interest" description="Disordered" evidence="1">
    <location>
        <begin position="52"/>
        <end position="86"/>
    </location>
</feature>
<gene>
    <name evidence="2" type="ORF">EWB00_000120</name>
</gene>
<dbReference type="EMBL" id="SKCS01001024">
    <property type="protein sequence ID" value="TNN04749.1"/>
    <property type="molecule type" value="Genomic_DNA"/>
</dbReference>
<keyword evidence="3" id="KW-1185">Reference proteome</keyword>
<accession>A0A4Z2CKI0</accession>
<evidence type="ECO:0000313" key="2">
    <source>
        <dbReference type="EMBL" id="TNN04749.1"/>
    </source>
</evidence>
<comment type="caution">
    <text evidence="2">The sequence shown here is derived from an EMBL/GenBank/DDBJ whole genome shotgun (WGS) entry which is preliminary data.</text>
</comment>
<protein>
    <submittedName>
        <fullName evidence="2">Uncharacterized protein</fullName>
    </submittedName>
</protein>
<name>A0A4Z2CKI0_SCHJA</name>
<reference evidence="2 3" key="1">
    <citation type="submission" date="2019-03" db="EMBL/GenBank/DDBJ databases">
        <title>An improved genome assembly of the fluke Schistosoma japonicum.</title>
        <authorList>
            <person name="Hu W."/>
            <person name="Luo F."/>
            <person name="Yin M."/>
            <person name="Mo X."/>
            <person name="Sun C."/>
            <person name="Wu Q."/>
            <person name="Zhu B."/>
            <person name="Xiang M."/>
            <person name="Wang J."/>
            <person name="Wang Y."/>
            <person name="Zhang T."/>
            <person name="Xu B."/>
            <person name="Zheng H."/>
            <person name="Feng Z."/>
        </authorList>
    </citation>
    <scope>NUCLEOTIDE SEQUENCE [LARGE SCALE GENOMIC DNA]</scope>
    <source>
        <strain evidence="2">HuSjv2</strain>
        <tissue evidence="2">Worms</tissue>
    </source>
</reference>
<proteinExistence type="predicted"/>
<dbReference type="Proteomes" id="UP000311919">
    <property type="component" value="Unassembled WGS sequence"/>
</dbReference>
<evidence type="ECO:0000313" key="3">
    <source>
        <dbReference type="Proteomes" id="UP000311919"/>
    </source>
</evidence>
<organism evidence="2 3">
    <name type="scientific">Schistosoma japonicum</name>
    <name type="common">Blood fluke</name>
    <dbReference type="NCBI Taxonomy" id="6182"/>
    <lineage>
        <taxon>Eukaryota</taxon>
        <taxon>Metazoa</taxon>
        <taxon>Spiralia</taxon>
        <taxon>Lophotrochozoa</taxon>
        <taxon>Platyhelminthes</taxon>
        <taxon>Trematoda</taxon>
        <taxon>Digenea</taxon>
        <taxon>Strigeidida</taxon>
        <taxon>Schistosomatoidea</taxon>
        <taxon>Schistosomatidae</taxon>
        <taxon>Schistosoma</taxon>
    </lineage>
</organism>
<sequence>MASGDGGGLGRKIQRRLARLQATLTTGLRGPESSSPRTVGSVRLEASREAIVEQCPGPHPGLPRATGQERSAPQQELPPIRTSGAADQELWQEEVTAGGDRDTRILADGALPTLDKLLGHLLTRR</sequence>
<dbReference type="AlphaFoldDB" id="A0A4Z2CKI0"/>